<evidence type="ECO:0000313" key="2">
    <source>
        <dbReference type="Proteomes" id="UP000004994"/>
    </source>
</evidence>
<proteinExistence type="predicted"/>
<dbReference type="InParanoid" id="A0A3Q7I282"/>
<dbReference type="AlphaFoldDB" id="A0A3Q7I282"/>
<evidence type="ECO:0000313" key="1">
    <source>
        <dbReference type="EnsemblPlants" id="Solyc09g057885.1.1"/>
    </source>
</evidence>
<dbReference type="OMA" id="HIEYFAD"/>
<dbReference type="Proteomes" id="UP000004994">
    <property type="component" value="Chromosome 9"/>
</dbReference>
<sequence length="85" mass="9691">MMTIHLNIHNAMESWLNRPLCYLNGVPGLGILYRNHGHSHIEYFADANSAGSKIDRRSSTSYCVFVGGNLVSWKRNRSSAEFEYK</sequence>
<organism evidence="1">
    <name type="scientific">Solanum lycopersicum</name>
    <name type="common">Tomato</name>
    <name type="synonym">Lycopersicon esculentum</name>
    <dbReference type="NCBI Taxonomy" id="4081"/>
    <lineage>
        <taxon>Eukaryota</taxon>
        <taxon>Viridiplantae</taxon>
        <taxon>Streptophyta</taxon>
        <taxon>Embryophyta</taxon>
        <taxon>Tracheophyta</taxon>
        <taxon>Spermatophyta</taxon>
        <taxon>Magnoliopsida</taxon>
        <taxon>eudicotyledons</taxon>
        <taxon>Gunneridae</taxon>
        <taxon>Pentapetalae</taxon>
        <taxon>asterids</taxon>
        <taxon>lamiids</taxon>
        <taxon>Solanales</taxon>
        <taxon>Solanaceae</taxon>
        <taxon>Solanoideae</taxon>
        <taxon>Solaneae</taxon>
        <taxon>Solanum</taxon>
        <taxon>Solanum subgen. Lycopersicon</taxon>
    </lineage>
</organism>
<dbReference type="EnsemblPlants" id="Solyc09g057885.1.1">
    <property type="protein sequence ID" value="Solyc09g057885.1.1"/>
    <property type="gene ID" value="Solyc09g057885.1"/>
</dbReference>
<name>A0A3Q7I282_SOLLC</name>
<evidence type="ECO:0008006" key="3">
    <source>
        <dbReference type="Google" id="ProtNLM"/>
    </source>
</evidence>
<keyword evidence="2" id="KW-1185">Reference proteome</keyword>
<reference evidence="1" key="1">
    <citation type="journal article" date="2012" name="Nature">
        <title>The tomato genome sequence provides insights into fleshy fruit evolution.</title>
        <authorList>
            <consortium name="Tomato Genome Consortium"/>
        </authorList>
    </citation>
    <scope>NUCLEOTIDE SEQUENCE [LARGE SCALE GENOMIC DNA]</scope>
    <source>
        <strain evidence="1">cv. Heinz 1706</strain>
    </source>
</reference>
<dbReference type="Gramene" id="Solyc09g057885.1.1">
    <property type="protein sequence ID" value="Solyc09g057885.1.1"/>
    <property type="gene ID" value="Solyc09g057885.1"/>
</dbReference>
<dbReference type="PANTHER" id="PTHR11439:SF467">
    <property type="entry name" value="INTEGRASE CATALYTIC DOMAIN-CONTAINING PROTEIN"/>
    <property type="match status" value="1"/>
</dbReference>
<reference evidence="1" key="2">
    <citation type="submission" date="2019-01" db="UniProtKB">
        <authorList>
            <consortium name="EnsemblPlants"/>
        </authorList>
    </citation>
    <scope>IDENTIFICATION</scope>
    <source>
        <strain evidence="1">cv. Heinz 1706</strain>
    </source>
</reference>
<protein>
    <recommendedName>
        <fullName evidence="3">Mitochondrial protein</fullName>
    </recommendedName>
</protein>
<accession>A0A3Q7I282</accession>
<dbReference type="PANTHER" id="PTHR11439">
    <property type="entry name" value="GAG-POL-RELATED RETROTRANSPOSON"/>
    <property type="match status" value="1"/>
</dbReference>